<dbReference type="InterPro" id="IPR032678">
    <property type="entry name" value="tRNA-synt_1_cat_dom"/>
</dbReference>
<evidence type="ECO:0000256" key="4">
    <source>
        <dbReference type="ARBA" id="ARBA00022598"/>
    </source>
</evidence>
<dbReference type="EC" id="6.1.1.10" evidence="2"/>
<dbReference type="GO" id="GO:0006431">
    <property type="term" value="P:methionyl-tRNA aminoacylation"/>
    <property type="evidence" value="ECO:0007669"/>
    <property type="project" value="InterPro"/>
</dbReference>
<evidence type="ECO:0000256" key="3">
    <source>
        <dbReference type="ARBA" id="ARBA00022490"/>
    </source>
</evidence>
<evidence type="ECO:0000256" key="7">
    <source>
        <dbReference type="ARBA" id="ARBA00022833"/>
    </source>
</evidence>
<evidence type="ECO:0000256" key="1">
    <source>
        <dbReference type="ARBA" id="ARBA00001947"/>
    </source>
</evidence>
<dbReference type="SUPFAM" id="SSF47323">
    <property type="entry name" value="Anticodon-binding domain of a subclass of class I aminoacyl-tRNA synthetases"/>
    <property type="match status" value="1"/>
</dbReference>
<comment type="cofactor">
    <cofactor evidence="1">
        <name>Zn(2+)</name>
        <dbReference type="ChEBI" id="CHEBI:29105"/>
    </cofactor>
</comment>
<feature type="domain" description="tRNA synthetases class I catalytic" evidence="13">
    <location>
        <begin position="13"/>
        <end position="122"/>
    </location>
</feature>
<dbReference type="EMBL" id="MHNK01000015">
    <property type="protein sequence ID" value="OGZ43423.1"/>
    <property type="molecule type" value="Genomic_DNA"/>
</dbReference>
<keyword evidence="4 12" id="KW-0436">Ligase</keyword>
<evidence type="ECO:0000256" key="10">
    <source>
        <dbReference type="ARBA" id="ARBA00023146"/>
    </source>
</evidence>
<evidence type="ECO:0000259" key="13">
    <source>
        <dbReference type="Pfam" id="PF01406"/>
    </source>
</evidence>
<evidence type="ECO:0000313" key="16">
    <source>
        <dbReference type="Proteomes" id="UP000177480"/>
    </source>
</evidence>
<dbReference type="InterPro" id="IPR014729">
    <property type="entry name" value="Rossmann-like_a/b/a_fold"/>
</dbReference>
<dbReference type="CDD" id="cd00814">
    <property type="entry name" value="MetRS_core"/>
    <property type="match status" value="1"/>
</dbReference>
<name>A0A1G2FZC5_9BACT</name>
<protein>
    <recommendedName>
        <fullName evidence="2">methionine--tRNA ligase</fullName>
        <ecNumber evidence="2">6.1.1.10</ecNumber>
    </recommendedName>
    <alternativeName>
        <fullName evidence="11">Methionyl-tRNA synthetase</fullName>
    </alternativeName>
</protein>
<dbReference type="PANTHER" id="PTHR43326">
    <property type="entry name" value="METHIONYL-TRNA SYNTHETASE"/>
    <property type="match status" value="1"/>
</dbReference>
<keyword evidence="9 12" id="KW-0648">Protein biosynthesis</keyword>
<dbReference type="FunFam" id="2.170.220.10:FF:000003">
    <property type="entry name" value="Methionine--tRNA ligase"/>
    <property type="match status" value="1"/>
</dbReference>
<keyword evidence="10 12" id="KW-0030">Aminoacyl-tRNA synthetase</keyword>
<keyword evidence="6 12" id="KW-0547">Nucleotide-binding</keyword>
<dbReference type="Pfam" id="PF09334">
    <property type="entry name" value="tRNA-synt_1g"/>
    <property type="match status" value="1"/>
</dbReference>
<reference evidence="15 16" key="1">
    <citation type="journal article" date="2016" name="Nat. Commun.">
        <title>Thousands of microbial genomes shed light on interconnected biogeochemical processes in an aquifer system.</title>
        <authorList>
            <person name="Anantharaman K."/>
            <person name="Brown C.T."/>
            <person name="Hug L.A."/>
            <person name="Sharon I."/>
            <person name="Castelle C.J."/>
            <person name="Probst A.J."/>
            <person name="Thomas B.C."/>
            <person name="Singh A."/>
            <person name="Wilkins M.J."/>
            <person name="Karaoz U."/>
            <person name="Brodie E.L."/>
            <person name="Williams K.H."/>
            <person name="Hubbard S.S."/>
            <person name="Banfield J.F."/>
        </authorList>
    </citation>
    <scope>NUCLEOTIDE SEQUENCE [LARGE SCALE GENOMIC DNA]</scope>
</reference>
<evidence type="ECO:0000256" key="8">
    <source>
        <dbReference type="ARBA" id="ARBA00022840"/>
    </source>
</evidence>
<dbReference type="InterPro" id="IPR033911">
    <property type="entry name" value="MetRS_core"/>
</dbReference>
<gene>
    <name evidence="15" type="ORF">A2719_05480</name>
</gene>
<organism evidence="15 16">
    <name type="scientific">Candidatus Ryanbacteria bacterium RIFCSPHIGHO2_01_FULL_45_22</name>
    <dbReference type="NCBI Taxonomy" id="1802114"/>
    <lineage>
        <taxon>Bacteria</taxon>
        <taxon>Candidatus Ryaniibacteriota</taxon>
    </lineage>
</organism>
<evidence type="ECO:0000256" key="2">
    <source>
        <dbReference type="ARBA" id="ARBA00012838"/>
    </source>
</evidence>
<comment type="caution">
    <text evidence="15">The sequence shown here is derived from an EMBL/GenBank/DDBJ whole genome shotgun (WGS) entry which is preliminary data.</text>
</comment>
<dbReference type="InterPro" id="IPR001412">
    <property type="entry name" value="aa-tRNA-synth_I_CS"/>
</dbReference>
<accession>A0A1G2FZC5</accession>
<proteinExistence type="inferred from homology"/>
<feature type="domain" description="Methionyl/Leucyl tRNA synthetase" evidence="14">
    <location>
        <begin position="136"/>
        <end position="361"/>
    </location>
</feature>
<keyword evidence="7" id="KW-0862">Zinc</keyword>
<dbReference type="GO" id="GO:0005524">
    <property type="term" value="F:ATP binding"/>
    <property type="evidence" value="ECO:0007669"/>
    <property type="project" value="UniProtKB-KW"/>
</dbReference>
<dbReference type="Proteomes" id="UP000177480">
    <property type="component" value="Unassembled WGS sequence"/>
</dbReference>
<dbReference type="AlphaFoldDB" id="A0A1G2FZC5"/>
<dbReference type="Pfam" id="PF01406">
    <property type="entry name" value="tRNA-synt_1e"/>
    <property type="match status" value="1"/>
</dbReference>
<keyword evidence="5" id="KW-0479">Metal-binding</keyword>
<dbReference type="InterPro" id="IPR009080">
    <property type="entry name" value="tRNAsynth_Ia_anticodon-bd"/>
</dbReference>
<dbReference type="PRINTS" id="PR01041">
    <property type="entry name" value="TRNASYNTHMET"/>
</dbReference>
<dbReference type="Gene3D" id="1.10.730.10">
    <property type="entry name" value="Isoleucyl-tRNA Synthetase, Domain 1"/>
    <property type="match status" value="1"/>
</dbReference>
<evidence type="ECO:0000256" key="6">
    <source>
        <dbReference type="ARBA" id="ARBA00022741"/>
    </source>
</evidence>
<dbReference type="InterPro" id="IPR015413">
    <property type="entry name" value="Methionyl/Leucyl_tRNA_Synth"/>
</dbReference>
<keyword evidence="3" id="KW-0963">Cytoplasm</keyword>
<dbReference type="InterPro" id="IPR023457">
    <property type="entry name" value="Met-tRNA_synth_2"/>
</dbReference>
<sequence>MPKFYITTSIPYVNGPPHIGHALEFVQADAIARWRRAQGDDVFFLTGTDEHGAKIARAAEAAGSDTRTFVDESSQHFRNLVKQLSITPDNMIRTSDKEHHWPGAVEMWKRITERGDMYKGVYKGLYCVGHEAFVTEKDLKDGICEDHGKAPEYIEEENYFFHLSEYAEEVKRQIEEGYLEIIPHTRANEVLAFLSAGVEDISFSRPAKDIPWGIPVPGDSSNTMYVWCDALSNYVSALGFGTSSDERMGTYWPCDIHLVGKDIARFHAVIWPAMLLSAGLPLPKKIFVHGHIHSGGRKMSKTLGNIIDPFSLIKTYGAEAVRYVLLGHVPLFSDADLTPDRIHELYTAHLANGVGNLLSRVSAMCLQYFDGHITRPADVLLASVPFKLDIDVLDARDRDLKVGSVTPEWFIHEKTIPRYQAAWEEYRLDSALQEVMQLFRQLDRYVQDYEPFKLIKTDREQAQAILWSLVSSLHHACRLLPFFLPETALAIAEVLGVPLNETDEIMHKRTVYTITKKEPLFPRVEK</sequence>
<evidence type="ECO:0000256" key="12">
    <source>
        <dbReference type="RuleBase" id="RU363039"/>
    </source>
</evidence>
<evidence type="ECO:0000256" key="5">
    <source>
        <dbReference type="ARBA" id="ARBA00022723"/>
    </source>
</evidence>
<keyword evidence="8 12" id="KW-0067">ATP-binding</keyword>
<evidence type="ECO:0000259" key="14">
    <source>
        <dbReference type="Pfam" id="PF09334"/>
    </source>
</evidence>
<dbReference type="GO" id="GO:0004825">
    <property type="term" value="F:methionine-tRNA ligase activity"/>
    <property type="evidence" value="ECO:0007669"/>
    <property type="project" value="UniProtKB-EC"/>
</dbReference>
<dbReference type="GO" id="GO:0046872">
    <property type="term" value="F:metal ion binding"/>
    <property type="evidence" value="ECO:0007669"/>
    <property type="project" value="UniProtKB-KW"/>
</dbReference>
<evidence type="ECO:0000313" key="15">
    <source>
        <dbReference type="EMBL" id="OGZ43423.1"/>
    </source>
</evidence>
<evidence type="ECO:0000256" key="9">
    <source>
        <dbReference type="ARBA" id="ARBA00022917"/>
    </source>
</evidence>
<evidence type="ECO:0000256" key="11">
    <source>
        <dbReference type="ARBA" id="ARBA00030904"/>
    </source>
</evidence>
<dbReference type="PANTHER" id="PTHR43326:SF1">
    <property type="entry name" value="METHIONINE--TRNA LIGASE, MITOCHONDRIAL"/>
    <property type="match status" value="1"/>
</dbReference>
<comment type="similarity">
    <text evidence="12">Belongs to the class-I aminoacyl-tRNA synthetase family.</text>
</comment>
<dbReference type="Gene3D" id="3.40.50.620">
    <property type="entry name" value="HUPs"/>
    <property type="match status" value="1"/>
</dbReference>
<dbReference type="SUPFAM" id="SSF52374">
    <property type="entry name" value="Nucleotidylyl transferase"/>
    <property type="match status" value="1"/>
</dbReference>
<dbReference type="PROSITE" id="PS00178">
    <property type="entry name" value="AA_TRNA_LIGASE_I"/>
    <property type="match status" value="1"/>
</dbReference>
<dbReference type="Gene3D" id="2.170.220.10">
    <property type="match status" value="1"/>
</dbReference>
<dbReference type="STRING" id="1802114.A2719_05480"/>